<evidence type="ECO:0000313" key="16">
    <source>
        <dbReference type="EMBL" id="PTL58960.1"/>
    </source>
</evidence>
<sequence>MGAARRRRPGRRVSLPAPPPATRTREVRTACPYCGTGCGLVAEVAGGRVQAVKGDPLHPVNRGATCRKPLRLPDALTAADRATTPLWRDALDARWRPRTWRQTAGELARRLQDVTRRHGPDAIALYLSGQMLTEDYYAASKLAKGFLGTNNVDSNSRLCMSSAVAGYTGALGSDGPPASYADLDQADHVLVLGSNTSACHPIVWSRIRRRRQEGATVTVIDPRATPTAQQADLHLAVRPGADLPLLSAMLHVLEGEGLLDEAFLSRHTEGAEEALAAAREWTPGRAAEVCGLDAEEIVRAARMFGGARRAMALWSMGANQSTVGTLKNRALINLCLATGNIGRPGTGPFSLTGQPNAMGGRESGGLAHLLPGYRLVTDPEHRAEMRRLWDLPADLPGISPAPGIPATELVEALEDDRVKIVWIIATNPAVSQPDAARFAAALRRAELVVVQDAYHPTETGALAHVVLPAAQWGEKDGTQTNSERRVSLVRKLVDPPGDALPDWEIFARVGRALGHPDAFGWRTAADVHAEYVTATAGRLCDQTGLSHERLRREGPLQWPVPARGVDGEDHAGTERLYTGRRFPTPTGRARLAPTPHAEPADRPGPEHPLVLTTGRVAHQWHTMTRTGKAKDLLAAEPEPFVELHPDDAATAGVADGELVLVRSPRGRATMRARVTDTVLPGVAFAPFHWGALHLPPGAGALNGVVARAIDPVSKQAELKASAVRIEPLGADRTAAAASADDPGARPRRLVVVGGGMAGMATVEAALANVPAGAPGFDVTIIGAESVAPYNRVLLSTYLAGGVGEHELALRHPDWLAARGVTLRLGVPARHVDTAARVVELADGDTVPYDDLVLATGSRPFVPPVRGADSGGVHVFRTTADAGAILERAARPEVRRAVVIGGGLLGLEAARALTERGLRVTVVHLADRLMEQQLDGPAASLLTRALAALRITVRVGARTQAIVPDEDGHVRAVALEGGEELPADLVVIAAGIRPDVDLARTAGLELDRGVLVDDELRTSAPGVRAVGECAEHRGHVYGLWAPLLDQARAAGASLAGQPAAFQGALPATTLKVAGIELFCCGRVLEEDGDEEVLALDTRQGRYRRLLLRDGRLEGAILLGDLRDARALRELLRDRGEVPASLLDGPAASANADAALAGAVDPAMNVCSCQGVTHGEIEHAIRDRGLTSVDQVAEHTRASTGCGGCRPDVAEILARLRSRAATPA</sequence>
<dbReference type="CDD" id="cd02754">
    <property type="entry name" value="MopB_Nitrate-R-NapA-like"/>
    <property type="match status" value="1"/>
</dbReference>
<dbReference type="Pfam" id="PF04324">
    <property type="entry name" value="Fer2_BFD"/>
    <property type="match status" value="1"/>
</dbReference>
<dbReference type="SUPFAM" id="SSF51905">
    <property type="entry name" value="FAD/NAD(P)-binding domain"/>
    <property type="match status" value="2"/>
</dbReference>
<dbReference type="GO" id="GO:0043546">
    <property type="term" value="F:molybdopterin cofactor binding"/>
    <property type="evidence" value="ECO:0007669"/>
    <property type="project" value="InterPro"/>
</dbReference>
<keyword evidence="5" id="KW-0004">4Fe-4S</keyword>
<dbReference type="PANTHER" id="PTHR43105">
    <property type="entry name" value="RESPIRATORY NITRATE REDUCTASE"/>
    <property type="match status" value="1"/>
</dbReference>
<comment type="cofactor">
    <cofactor evidence="2">
        <name>[4Fe-4S] cluster</name>
        <dbReference type="ChEBI" id="CHEBI:49883"/>
    </cofactor>
</comment>
<dbReference type="Pfam" id="PF01568">
    <property type="entry name" value="Molydop_binding"/>
    <property type="match status" value="1"/>
</dbReference>
<evidence type="ECO:0000256" key="3">
    <source>
        <dbReference type="ARBA" id="ARBA00001974"/>
    </source>
</evidence>
<keyword evidence="17" id="KW-1185">Reference proteome</keyword>
<dbReference type="PRINTS" id="PR00411">
    <property type="entry name" value="PNDRDTASEI"/>
</dbReference>
<dbReference type="SMART" id="SM00926">
    <property type="entry name" value="Molybdop_Fe4S4"/>
    <property type="match status" value="1"/>
</dbReference>
<keyword evidence="7" id="KW-0285">Flavoprotein</keyword>
<dbReference type="InterPro" id="IPR009010">
    <property type="entry name" value="Asp_de-COase-like_dom_sf"/>
</dbReference>
<dbReference type="Pfam" id="PF04879">
    <property type="entry name" value="Molybdop_Fe4S4"/>
    <property type="match status" value="1"/>
</dbReference>
<keyword evidence="11" id="KW-0408">Iron</keyword>
<dbReference type="InterPro" id="IPR036188">
    <property type="entry name" value="FAD/NAD-bd_sf"/>
</dbReference>
<evidence type="ECO:0000256" key="9">
    <source>
        <dbReference type="ARBA" id="ARBA00022827"/>
    </source>
</evidence>
<comment type="cofactor">
    <cofactor evidence="3">
        <name>FAD</name>
        <dbReference type="ChEBI" id="CHEBI:57692"/>
    </cofactor>
</comment>
<dbReference type="InterPro" id="IPR006657">
    <property type="entry name" value="MoPterin_dinucl-bd_dom"/>
</dbReference>
<evidence type="ECO:0000259" key="15">
    <source>
        <dbReference type="PROSITE" id="PS51669"/>
    </source>
</evidence>
<dbReference type="InterPro" id="IPR041957">
    <property type="entry name" value="CT_Nitrate-R-NapA-like"/>
</dbReference>
<dbReference type="Gene3D" id="2.40.40.20">
    <property type="match status" value="1"/>
</dbReference>
<name>A0A2T4UIA0_9ACTN</name>
<evidence type="ECO:0000256" key="13">
    <source>
        <dbReference type="ARBA" id="ARBA00023063"/>
    </source>
</evidence>
<dbReference type="GO" id="GO:0051539">
    <property type="term" value="F:4 iron, 4 sulfur cluster binding"/>
    <property type="evidence" value="ECO:0007669"/>
    <property type="project" value="UniProtKB-KW"/>
</dbReference>
<dbReference type="InterPro" id="IPR023753">
    <property type="entry name" value="FAD/NAD-binding_dom"/>
</dbReference>
<comment type="cofactor">
    <cofactor evidence="1">
        <name>Mo-bis(molybdopterin guanine dinucleotide)</name>
        <dbReference type="ChEBI" id="CHEBI:60539"/>
    </cofactor>
</comment>
<keyword evidence="6" id="KW-0500">Molybdenum</keyword>
<dbReference type="SUPFAM" id="SSF53706">
    <property type="entry name" value="Formate dehydrogenase/DMSO reductase, domains 1-3"/>
    <property type="match status" value="1"/>
</dbReference>
<dbReference type="PRINTS" id="PR00368">
    <property type="entry name" value="FADPNR"/>
</dbReference>
<organism evidence="16 17">
    <name type="scientific">Paraconexibacter algicola</name>
    <dbReference type="NCBI Taxonomy" id="2133960"/>
    <lineage>
        <taxon>Bacteria</taxon>
        <taxon>Bacillati</taxon>
        <taxon>Actinomycetota</taxon>
        <taxon>Thermoleophilia</taxon>
        <taxon>Solirubrobacterales</taxon>
        <taxon>Paraconexibacteraceae</taxon>
        <taxon>Paraconexibacter</taxon>
    </lineage>
</organism>
<dbReference type="Pfam" id="PF07992">
    <property type="entry name" value="Pyr_redox_2"/>
    <property type="match status" value="1"/>
</dbReference>
<dbReference type="InterPro" id="IPR006656">
    <property type="entry name" value="Mopterin_OxRdtase"/>
</dbReference>
<dbReference type="SUPFAM" id="SSF50692">
    <property type="entry name" value="ADC-like"/>
    <property type="match status" value="1"/>
</dbReference>
<dbReference type="Gene3D" id="3.40.50.740">
    <property type="match status" value="1"/>
</dbReference>
<dbReference type="Gene3D" id="3.30.390.30">
    <property type="match status" value="1"/>
</dbReference>
<dbReference type="PROSITE" id="PS51669">
    <property type="entry name" value="4FE4S_MOW_BIS_MGD"/>
    <property type="match status" value="1"/>
</dbReference>
<dbReference type="InterPro" id="IPR050123">
    <property type="entry name" value="Prok_molybdopt-oxidoreductase"/>
</dbReference>
<feature type="compositionally biased region" description="Basic residues" evidence="14">
    <location>
        <begin position="1"/>
        <end position="11"/>
    </location>
</feature>
<dbReference type="InterPro" id="IPR041575">
    <property type="entry name" value="Rubredoxin_C"/>
</dbReference>
<keyword evidence="12" id="KW-0411">Iron-sulfur</keyword>
<dbReference type="Gene3D" id="3.50.50.60">
    <property type="entry name" value="FAD/NAD(P)-binding domain"/>
    <property type="match status" value="2"/>
</dbReference>
<dbReference type="Gene3D" id="3.40.228.10">
    <property type="entry name" value="Dimethylsulfoxide Reductase, domain 2"/>
    <property type="match status" value="1"/>
</dbReference>
<dbReference type="GO" id="GO:0042128">
    <property type="term" value="P:nitrate assimilation"/>
    <property type="evidence" value="ECO:0007669"/>
    <property type="project" value="UniProtKB-KW"/>
</dbReference>
<evidence type="ECO:0000256" key="2">
    <source>
        <dbReference type="ARBA" id="ARBA00001966"/>
    </source>
</evidence>
<dbReference type="Pfam" id="PF00384">
    <property type="entry name" value="Molybdopterin"/>
    <property type="match status" value="1"/>
</dbReference>
<evidence type="ECO:0000256" key="11">
    <source>
        <dbReference type="ARBA" id="ARBA00023004"/>
    </source>
</evidence>
<accession>A0A2T4UIA0</accession>
<keyword evidence="13" id="KW-0534">Nitrate assimilation</keyword>
<dbReference type="PANTHER" id="PTHR43105:SF9">
    <property type="entry name" value="NADPH-FE(3+) OXIDOREDUCTASE SUBUNIT ALPHA"/>
    <property type="match status" value="1"/>
</dbReference>
<evidence type="ECO:0000256" key="6">
    <source>
        <dbReference type="ARBA" id="ARBA00022505"/>
    </source>
</evidence>
<evidence type="ECO:0000256" key="12">
    <source>
        <dbReference type="ARBA" id="ARBA00023014"/>
    </source>
</evidence>
<evidence type="ECO:0000256" key="7">
    <source>
        <dbReference type="ARBA" id="ARBA00022630"/>
    </source>
</evidence>
<evidence type="ECO:0000256" key="4">
    <source>
        <dbReference type="ARBA" id="ARBA00008747"/>
    </source>
</evidence>
<keyword evidence="10" id="KW-0560">Oxidoreductase</keyword>
<keyword evidence="8" id="KW-0479">Metal-binding</keyword>
<evidence type="ECO:0000256" key="10">
    <source>
        <dbReference type="ARBA" id="ARBA00023002"/>
    </source>
</evidence>
<dbReference type="InterPro" id="IPR041854">
    <property type="entry name" value="BFD-like_2Fe2S-bd_dom_sf"/>
</dbReference>
<comment type="caution">
    <text evidence="16">The sequence shown here is derived from an EMBL/GenBank/DDBJ whole genome shotgun (WGS) entry which is preliminary data.</text>
</comment>
<dbReference type="AlphaFoldDB" id="A0A2T4UIA0"/>
<dbReference type="GO" id="GO:0046872">
    <property type="term" value="F:metal ion binding"/>
    <property type="evidence" value="ECO:0007669"/>
    <property type="project" value="UniProtKB-KW"/>
</dbReference>
<dbReference type="Gene3D" id="2.20.25.90">
    <property type="entry name" value="ADC-like domains"/>
    <property type="match status" value="1"/>
</dbReference>
<dbReference type="InterPro" id="IPR016156">
    <property type="entry name" value="FAD/NAD-linked_Rdtase_dimer_sf"/>
</dbReference>
<protein>
    <submittedName>
        <fullName evidence="16">NAD(P)H-nitrite reductase</fullName>
    </submittedName>
</protein>
<feature type="domain" description="4Fe-4S Mo/W bis-MGD-type" evidence="15">
    <location>
        <begin position="24"/>
        <end position="80"/>
    </location>
</feature>
<dbReference type="InterPro" id="IPR006963">
    <property type="entry name" value="Mopterin_OxRdtase_4Fe-4S_dom"/>
</dbReference>
<comment type="similarity">
    <text evidence="4">Belongs to the prokaryotic molybdopterin-containing oxidoreductase family. NasA/NapA/NarB subfamily.</text>
</comment>
<evidence type="ECO:0000313" key="17">
    <source>
        <dbReference type="Proteomes" id="UP000240739"/>
    </source>
</evidence>
<gene>
    <name evidence="16" type="ORF">C7Y72_04500</name>
</gene>
<proteinExistence type="inferred from homology"/>
<evidence type="ECO:0000256" key="5">
    <source>
        <dbReference type="ARBA" id="ARBA00022485"/>
    </source>
</evidence>
<reference evidence="16 17" key="1">
    <citation type="submission" date="2018-03" db="EMBL/GenBank/DDBJ databases">
        <title>Aquarubrobacter algicola gen. nov., sp. nov., a novel actinobacterium isolated from shallow eutrophic lake during the end of cyanobacterial harmful algal blooms.</title>
        <authorList>
            <person name="Chun S.J."/>
        </authorList>
    </citation>
    <scope>NUCLEOTIDE SEQUENCE [LARGE SCALE GENOMIC DNA]</scope>
    <source>
        <strain evidence="16 17">Seoho-28</strain>
    </source>
</reference>
<evidence type="ECO:0000256" key="1">
    <source>
        <dbReference type="ARBA" id="ARBA00001942"/>
    </source>
</evidence>
<dbReference type="EMBL" id="PYYB01000001">
    <property type="protein sequence ID" value="PTL58960.1"/>
    <property type="molecule type" value="Genomic_DNA"/>
</dbReference>
<evidence type="ECO:0000256" key="14">
    <source>
        <dbReference type="SAM" id="MobiDB-lite"/>
    </source>
</evidence>
<dbReference type="GO" id="GO:0016491">
    <property type="term" value="F:oxidoreductase activity"/>
    <property type="evidence" value="ECO:0007669"/>
    <property type="project" value="UniProtKB-KW"/>
</dbReference>
<dbReference type="InterPro" id="IPR007419">
    <property type="entry name" value="BFD-like_2Fe2S-bd_dom"/>
</dbReference>
<feature type="region of interest" description="Disordered" evidence="14">
    <location>
        <begin position="578"/>
        <end position="605"/>
    </location>
</feature>
<feature type="region of interest" description="Disordered" evidence="14">
    <location>
        <begin position="1"/>
        <end position="24"/>
    </location>
</feature>
<dbReference type="CDD" id="cd02791">
    <property type="entry name" value="MopB_CT_Nitrate-R-NapA-like"/>
    <property type="match status" value="1"/>
</dbReference>
<keyword evidence="9" id="KW-0274">FAD</keyword>
<dbReference type="Gene3D" id="1.10.10.1100">
    <property type="entry name" value="BFD-like [2Fe-2S]-binding domain"/>
    <property type="match status" value="1"/>
</dbReference>
<dbReference type="GO" id="GO:0016020">
    <property type="term" value="C:membrane"/>
    <property type="evidence" value="ECO:0007669"/>
    <property type="project" value="TreeGrafter"/>
</dbReference>
<dbReference type="Pfam" id="PF18267">
    <property type="entry name" value="Rubredoxin_C"/>
    <property type="match status" value="1"/>
</dbReference>
<evidence type="ECO:0000256" key="8">
    <source>
        <dbReference type="ARBA" id="ARBA00022723"/>
    </source>
</evidence>
<dbReference type="Proteomes" id="UP000240739">
    <property type="component" value="Unassembled WGS sequence"/>
</dbReference>